<dbReference type="Pfam" id="PF00076">
    <property type="entry name" value="RRM_1"/>
    <property type="match status" value="1"/>
</dbReference>
<dbReference type="InterPro" id="IPR036265">
    <property type="entry name" value="HIT-like_sf"/>
</dbReference>
<dbReference type="GO" id="GO:0000398">
    <property type="term" value="P:mRNA splicing, via spliceosome"/>
    <property type="evidence" value="ECO:0007669"/>
    <property type="project" value="TreeGrafter"/>
</dbReference>
<reference evidence="3" key="1">
    <citation type="submission" date="2019-06" db="EMBL/GenBank/DDBJ databases">
        <authorList>
            <person name="Zheng W."/>
        </authorList>
    </citation>
    <scope>NUCLEOTIDE SEQUENCE</scope>
    <source>
        <strain evidence="3">QDHG01</strain>
    </source>
</reference>
<name>A0A8J8T7C2_HALGN</name>
<dbReference type="InterPro" id="IPR006768">
    <property type="entry name" value="Cwf19-like_C_dom-1"/>
</dbReference>
<dbReference type="InterPro" id="IPR000504">
    <property type="entry name" value="RRM_dom"/>
</dbReference>
<dbReference type="PANTHER" id="PTHR12072">
    <property type="entry name" value="CWF19, CELL CYCLE CONTROL PROTEIN"/>
    <property type="match status" value="1"/>
</dbReference>
<dbReference type="GO" id="GO:0061632">
    <property type="term" value="F:RNA lariat debranching enzyme activator activity"/>
    <property type="evidence" value="ECO:0007669"/>
    <property type="project" value="TreeGrafter"/>
</dbReference>
<dbReference type="EMBL" id="RRYP01002103">
    <property type="protein sequence ID" value="TNV85142.1"/>
    <property type="molecule type" value="Genomic_DNA"/>
</dbReference>
<feature type="domain" description="RRM" evidence="2">
    <location>
        <begin position="361"/>
        <end position="445"/>
    </location>
</feature>
<dbReference type="SMART" id="SM00360">
    <property type="entry name" value="RRM"/>
    <property type="match status" value="1"/>
</dbReference>
<accession>A0A8J8T7C2</accession>
<dbReference type="InterPro" id="IPR040194">
    <property type="entry name" value="Cwf19-like"/>
</dbReference>
<proteinExistence type="predicted"/>
<dbReference type="Gene3D" id="3.30.70.330">
    <property type="match status" value="1"/>
</dbReference>
<dbReference type="CDD" id="cd07380">
    <property type="entry name" value="MPP_CWF19_N"/>
    <property type="match status" value="1"/>
</dbReference>
<dbReference type="GO" id="GO:0071014">
    <property type="term" value="C:post-mRNA release spliceosomal complex"/>
    <property type="evidence" value="ECO:0007669"/>
    <property type="project" value="TreeGrafter"/>
</dbReference>
<evidence type="ECO:0000313" key="4">
    <source>
        <dbReference type="Proteomes" id="UP000785679"/>
    </source>
</evidence>
<dbReference type="GO" id="GO:0003723">
    <property type="term" value="F:RNA binding"/>
    <property type="evidence" value="ECO:0007669"/>
    <property type="project" value="UniProtKB-UniRule"/>
</dbReference>
<dbReference type="SUPFAM" id="SSF54197">
    <property type="entry name" value="HIT-like"/>
    <property type="match status" value="1"/>
</dbReference>
<dbReference type="PANTHER" id="PTHR12072:SF4">
    <property type="entry name" value="CWF19-LIKE PROTEIN 1"/>
    <property type="match status" value="1"/>
</dbReference>
<keyword evidence="1" id="KW-0694">RNA-binding</keyword>
<gene>
    <name evidence="3" type="ORF">FGO68_gene7524</name>
</gene>
<dbReference type="CDD" id="cd00590">
    <property type="entry name" value="RRM_SF"/>
    <property type="match status" value="1"/>
</dbReference>
<protein>
    <recommendedName>
        <fullName evidence="2">RRM domain-containing protein</fullName>
    </recommendedName>
</protein>
<dbReference type="SUPFAM" id="SSF54928">
    <property type="entry name" value="RNA-binding domain, RBD"/>
    <property type="match status" value="1"/>
</dbReference>
<organism evidence="3 4">
    <name type="scientific">Halteria grandinella</name>
    <dbReference type="NCBI Taxonomy" id="5974"/>
    <lineage>
        <taxon>Eukaryota</taxon>
        <taxon>Sar</taxon>
        <taxon>Alveolata</taxon>
        <taxon>Ciliophora</taxon>
        <taxon>Intramacronucleata</taxon>
        <taxon>Spirotrichea</taxon>
        <taxon>Stichotrichia</taxon>
        <taxon>Sporadotrichida</taxon>
        <taxon>Halteriidae</taxon>
        <taxon>Halteria</taxon>
    </lineage>
</organism>
<sequence length="684" mass="78040">MEAAKVRVQAQVLNLSLDYSIVVGNVNGEVKKLYSLIESIQSKKGKFDALFCAGRFFPPKSEELEELYQEVMKKGGQTPIPTHFVDSTPLIAPFMNSQKTKNGFDLAKGLSFLGRSGLKVISGLRVAYISGIDFDVLAGPETQGSADQQYIGSYFTKADVTKVMNDYETLLKSSQREGVDILLASQWPLGIDTDYFNSLPLKDQKETLQNSSSSLAALIDLMKPRYIYSSNSDIHHKRLPFLSPASKHLSRFISLGSLPGKHKPESSKAVYIQAIEIEPLTAMAIEDKFDCEQTPSPYLESITGESLDQRLNQALELRLTLGQKIVHIEDQEAAKKRKSLEEQKHPSITGLDESTYRKEERIIYVTGYDRKTSFVDLEHFMKQFGEIVQVQKKIDEKGRGKGFVFVEYKERESAEKAVEESGRANLMGNRLTINYKITKIKVVEDRDCWFCLDNPKIERHLIFQQRPNFYAALPKGPVTDEHFLIVPNKHIAHTLELEVGDAIEEEYLKLKQDLVDYIVQERQMDYLLFERNIPFNFQKAAHMNVQLIGLPTQGSLSLTLEDRVRKLVSTSEHQFNSKFIEITDREMDLHAALGNDPTKHFFYLEIPGMKTARGRQRVRFVTVIEGQQNRFDMQFGRVMACHILNQREKLNWKNCSLERDQEEQLAQKFKAAIDKRVAAVKSSE</sequence>
<dbReference type="AlphaFoldDB" id="A0A8J8T7C2"/>
<dbReference type="Gene3D" id="3.30.428.10">
    <property type="entry name" value="HIT-like"/>
    <property type="match status" value="1"/>
</dbReference>
<dbReference type="PROSITE" id="PS50102">
    <property type="entry name" value="RRM"/>
    <property type="match status" value="1"/>
</dbReference>
<evidence type="ECO:0000256" key="1">
    <source>
        <dbReference type="PROSITE-ProRule" id="PRU00176"/>
    </source>
</evidence>
<dbReference type="OrthoDB" id="444325at2759"/>
<dbReference type="InterPro" id="IPR035979">
    <property type="entry name" value="RBD_domain_sf"/>
</dbReference>
<evidence type="ECO:0000313" key="3">
    <source>
        <dbReference type="EMBL" id="TNV85142.1"/>
    </source>
</evidence>
<dbReference type="Proteomes" id="UP000785679">
    <property type="component" value="Unassembled WGS sequence"/>
</dbReference>
<evidence type="ECO:0000259" key="2">
    <source>
        <dbReference type="PROSITE" id="PS50102"/>
    </source>
</evidence>
<keyword evidence="4" id="KW-1185">Reference proteome</keyword>
<comment type="caution">
    <text evidence="3">The sequence shown here is derived from an EMBL/GenBank/DDBJ whole genome shotgun (WGS) entry which is preliminary data.</text>
</comment>
<dbReference type="Pfam" id="PF04677">
    <property type="entry name" value="CwfJ_C_1"/>
    <property type="match status" value="1"/>
</dbReference>
<dbReference type="InterPro" id="IPR012677">
    <property type="entry name" value="Nucleotide-bd_a/b_plait_sf"/>
</dbReference>